<gene>
    <name evidence="4" type="ORF">C8N24_4234</name>
</gene>
<dbReference type="PANTHER" id="PTHR43693">
    <property type="entry name" value="PROTEIN PHOSPHATASE CHEZ"/>
    <property type="match status" value="1"/>
</dbReference>
<name>A0A660KZ61_9ACTN</name>
<dbReference type="GO" id="GO:0006935">
    <property type="term" value="P:chemotaxis"/>
    <property type="evidence" value="ECO:0007669"/>
    <property type="project" value="UniProtKB-KW"/>
</dbReference>
<accession>A0A660KZ61</accession>
<evidence type="ECO:0000256" key="2">
    <source>
        <dbReference type="ARBA" id="ARBA00022801"/>
    </source>
</evidence>
<organism evidence="4 5">
    <name type="scientific">Solirubrobacter pauli</name>
    <dbReference type="NCBI Taxonomy" id="166793"/>
    <lineage>
        <taxon>Bacteria</taxon>
        <taxon>Bacillati</taxon>
        <taxon>Actinomycetota</taxon>
        <taxon>Thermoleophilia</taxon>
        <taxon>Solirubrobacterales</taxon>
        <taxon>Solirubrobacteraceae</taxon>
        <taxon>Solirubrobacter</taxon>
    </lineage>
</organism>
<dbReference type="InterPro" id="IPR007597">
    <property type="entry name" value="CheC"/>
</dbReference>
<dbReference type="Gene3D" id="3.40.1550.10">
    <property type="entry name" value="CheC-like"/>
    <property type="match status" value="1"/>
</dbReference>
<comment type="caution">
    <text evidence="4">The sequence shown here is derived from an EMBL/GenBank/DDBJ whole genome shotgun (WGS) entry which is preliminary data.</text>
</comment>
<keyword evidence="1" id="KW-0145">Chemotaxis</keyword>
<feature type="domain" description="CheC-like protein" evidence="3">
    <location>
        <begin position="9"/>
        <end position="44"/>
    </location>
</feature>
<reference evidence="4 5" key="1">
    <citation type="submission" date="2018-10" db="EMBL/GenBank/DDBJ databases">
        <title>Genomic Encyclopedia of Archaeal and Bacterial Type Strains, Phase II (KMG-II): from individual species to whole genera.</title>
        <authorList>
            <person name="Goeker M."/>
        </authorList>
    </citation>
    <scope>NUCLEOTIDE SEQUENCE [LARGE SCALE GENOMIC DNA]</scope>
    <source>
        <strain evidence="4 5">DSM 14954</strain>
    </source>
</reference>
<evidence type="ECO:0000256" key="1">
    <source>
        <dbReference type="ARBA" id="ARBA00022500"/>
    </source>
</evidence>
<dbReference type="SUPFAM" id="SSF103039">
    <property type="entry name" value="CheC-like"/>
    <property type="match status" value="1"/>
</dbReference>
<dbReference type="InterPro" id="IPR028976">
    <property type="entry name" value="CheC-like_sf"/>
</dbReference>
<dbReference type="EMBL" id="RBIL01000002">
    <property type="protein sequence ID" value="RKQ86224.1"/>
    <property type="molecule type" value="Genomic_DNA"/>
</dbReference>
<sequence length="196" mass="20229">MSASYNEVQLDALRELANIGAGTASTALSEMLGRSIDLAVPDVFVLPMADAIDQLGPAEQDITGIMLGVEGELPGTVLMLLTPENAEKICVMLGLPPDSELAPSALGEIGNVVGTSYLNALAGMTGIAVEPTPPTTVTDMLGAIVESILAVRAMSSDRTLLLDSSLIVEGEDCSIVFLLVPDHGGAEELLERIGLA</sequence>
<keyword evidence="5" id="KW-1185">Reference proteome</keyword>
<dbReference type="RefSeq" id="WP_170179287.1">
    <property type="nucleotide sequence ID" value="NZ_RBIL01000002.1"/>
</dbReference>
<feature type="domain" description="CheC-like protein" evidence="3">
    <location>
        <begin position="104"/>
        <end position="137"/>
    </location>
</feature>
<dbReference type="AlphaFoldDB" id="A0A660KZ61"/>
<evidence type="ECO:0000259" key="3">
    <source>
        <dbReference type="Pfam" id="PF04509"/>
    </source>
</evidence>
<protein>
    <submittedName>
        <fullName evidence="4">Chemotaxis protein CheC</fullName>
    </submittedName>
</protein>
<keyword evidence="2" id="KW-0378">Hydrolase</keyword>
<dbReference type="Proteomes" id="UP000278962">
    <property type="component" value="Unassembled WGS sequence"/>
</dbReference>
<evidence type="ECO:0000313" key="4">
    <source>
        <dbReference type="EMBL" id="RKQ86224.1"/>
    </source>
</evidence>
<dbReference type="Pfam" id="PF04509">
    <property type="entry name" value="CheC"/>
    <property type="match status" value="2"/>
</dbReference>
<evidence type="ECO:0000313" key="5">
    <source>
        <dbReference type="Proteomes" id="UP000278962"/>
    </source>
</evidence>
<dbReference type="InterPro" id="IPR050992">
    <property type="entry name" value="CheZ_family_phosphatases"/>
</dbReference>
<dbReference type="PANTHER" id="PTHR43693:SF1">
    <property type="entry name" value="PROTEIN PHOSPHATASE CHEZ"/>
    <property type="match status" value="1"/>
</dbReference>
<dbReference type="CDD" id="cd17909">
    <property type="entry name" value="CheC_ClassI"/>
    <property type="match status" value="1"/>
</dbReference>
<proteinExistence type="predicted"/>
<dbReference type="GO" id="GO:0016787">
    <property type="term" value="F:hydrolase activity"/>
    <property type="evidence" value="ECO:0007669"/>
    <property type="project" value="UniProtKB-KW"/>
</dbReference>